<organism evidence="3 4">
    <name type="scientific">Polaribacter marinus</name>
    <dbReference type="NCBI Taxonomy" id="2916838"/>
    <lineage>
        <taxon>Bacteria</taxon>
        <taxon>Pseudomonadati</taxon>
        <taxon>Bacteroidota</taxon>
        <taxon>Flavobacteriia</taxon>
        <taxon>Flavobacteriales</taxon>
        <taxon>Flavobacteriaceae</taxon>
    </lineage>
</organism>
<evidence type="ECO:0000313" key="4">
    <source>
        <dbReference type="Proteomes" id="UP001139369"/>
    </source>
</evidence>
<accession>A0A9X1VJW8</accession>
<feature type="transmembrane region" description="Helical" evidence="1">
    <location>
        <begin position="6"/>
        <end position="24"/>
    </location>
</feature>
<keyword evidence="1" id="KW-0472">Membrane</keyword>
<dbReference type="PANTHER" id="PTHR37464">
    <property type="entry name" value="BLL2463 PROTEIN"/>
    <property type="match status" value="1"/>
</dbReference>
<reference evidence="3" key="1">
    <citation type="submission" date="2022-02" db="EMBL/GenBank/DDBJ databases">
        <title>Polaribacter sp. MSW13, isolated from seawater.</title>
        <authorList>
            <person name="Kristyanto S."/>
            <person name="Jung J."/>
            <person name="Jeon C.O."/>
        </authorList>
    </citation>
    <scope>NUCLEOTIDE SEQUENCE</scope>
    <source>
        <strain evidence="3">MSW13</strain>
    </source>
</reference>
<evidence type="ECO:0000313" key="3">
    <source>
        <dbReference type="EMBL" id="MCI2227874.1"/>
    </source>
</evidence>
<dbReference type="PANTHER" id="PTHR37464:SF1">
    <property type="entry name" value="BLL2463 PROTEIN"/>
    <property type="match status" value="1"/>
</dbReference>
<dbReference type="Pfam" id="PF07584">
    <property type="entry name" value="BatA"/>
    <property type="match status" value="1"/>
</dbReference>
<name>A0A9X1VJW8_9FLAO</name>
<dbReference type="RefSeq" id="WP_242176994.1">
    <property type="nucleotide sequence ID" value="NZ_JAKQYM010000001.1"/>
</dbReference>
<dbReference type="Proteomes" id="UP001139369">
    <property type="component" value="Unassembled WGS sequence"/>
</dbReference>
<dbReference type="InterPro" id="IPR024163">
    <property type="entry name" value="Aerotolerance_reg_N"/>
</dbReference>
<feature type="domain" description="Aerotolerance regulator N-terminal" evidence="2">
    <location>
        <begin position="1"/>
        <end position="76"/>
    </location>
</feature>
<dbReference type="AlphaFoldDB" id="A0A9X1VJW8"/>
<comment type="caution">
    <text evidence="3">The sequence shown here is derived from an EMBL/GenBank/DDBJ whole genome shotgun (WGS) entry which is preliminary data.</text>
</comment>
<dbReference type="InterPro" id="IPR011933">
    <property type="entry name" value="Double_TM_dom"/>
</dbReference>
<proteinExistence type="predicted"/>
<dbReference type="SUPFAM" id="SSF52317">
    <property type="entry name" value="Class I glutamine amidotransferase-like"/>
    <property type="match status" value="1"/>
</dbReference>
<sequence length="647" mass="74907">MQFKNPEVLYFLALLIIPILVHLFQLQKFVKVPFTNVAFLQKLAQETRKSSRIKKWLILCTRLLLFSAILFAFSQPYFSDKKTNKNQHTFVYLDNSLSTNTKGEKGNLLQVAAQEIIENSSEKDNYSLLTNNNFYKDINQQELKNRLLNIENTSKKLDFSNILLKISTFQKNKTNTSRKSILISDFQNTYKKMFTNVTPAFSAIKLTATQKNNISIDSVYITNENTNNFLINVVIKNYGEQQNNIPIAIYDQKKLISKQSFSIESNTEKIIKFTIQNQADFLGKITLTFNDTFDFDNTFYFNINSTKKVNVLSIGSNAIFLSKIYTKNEFNFTNYSLKNINYNILQKQQIIILNELENIPEILSKNILDFSKKGGSLVIIPNENSNVNSYNSFLQKLNIGKIKTKISDTLKITSINYNHPFFKNVFSKKVSNFQYPIIKNYYPISSKNSSKIISLENNLAFISQIQNTNNNIYYISSAINRNNSNFLNSPLIVPVFYNFAKLSFKHSQLYYRIDKENKIDIETKLSKDEIVSVSNSDAAFIPIQQILQNKVTLTTKEQPLIAGFYSILKEKDTIKTLAYNYPKEESSMIFMDVNEITNKNITVSSSIKDVFQEINKKNEVHWLWKWFLALAIVSLLLEILILKFYKP</sequence>
<gene>
    <name evidence="3" type="ORF">MC378_01760</name>
</gene>
<dbReference type="EMBL" id="JAKQYM010000001">
    <property type="protein sequence ID" value="MCI2227874.1"/>
    <property type="molecule type" value="Genomic_DNA"/>
</dbReference>
<keyword evidence="1" id="KW-1133">Transmembrane helix</keyword>
<dbReference type="NCBIfam" id="TIGR02226">
    <property type="entry name" value="two_anch"/>
    <property type="match status" value="1"/>
</dbReference>
<protein>
    <submittedName>
        <fullName evidence="3">BatA domain-containing protein</fullName>
    </submittedName>
</protein>
<feature type="transmembrane region" description="Helical" evidence="1">
    <location>
        <begin position="622"/>
        <end position="645"/>
    </location>
</feature>
<evidence type="ECO:0000259" key="2">
    <source>
        <dbReference type="Pfam" id="PF07584"/>
    </source>
</evidence>
<evidence type="ECO:0000256" key="1">
    <source>
        <dbReference type="SAM" id="Phobius"/>
    </source>
</evidence>
<dbReference type="InterPro" id="IPR029062">
    <property type="entry name" value="Class_I_gatase-like"/>
</dbReference>
<keyword evidence="4" id="KW-1185">Reference proteome</keyword>
<keyword evidence="1" id="KW-0812">Transmembrane</keyword>